<dbReference type="EMBL" id="JBHTNF010000009">
    <property type="protein sequence ID" value="MFD1329191.1"/>
    <property type="molecule type" value="Genomic_DNA"/>
</dbReference>
<reference evidence="3" key="1">
    <citation type="journal article" date="2019" name="Int. J. Syst. Evol. Microbiol.">
        <title>The Global Catalogue of Microorganisms (GCM) 10K type strain sequencing project: providing services to taxonomists for standard genome sequencing and annotation.</title>
        <authorList>
            <consortium name="The Broad Institute Genomics Platform"/>
            <consortium name="The Broad Institute Genome Sequencing Center for Infectious Disease"/>
            <person name="Wu L."/>
            <person name="Ma J."/>
        </authorList>
    </citation>
    <scope>NUCLEOTIDE SEQUENCE [LARGE SCALE GENOMIC DNA]</scope>
    <source>
        <strain evidence="3">CCUG 55609</strain>
    </source>
</reference>
<dbReference type="SMART" id="SM00271">
    <property type="entry name" value="DnaJ"/>
    <property type="match status" value="1"/>
</dbReference>
<gene>
    <name evidence="2" type="ORF">ACFQ33_14980</name>
</gene>
<keyword evidence="3" id="KW-1185">Reference proteome</keyword>
<evidence type="ECO:0000259" key="1">
    <source>
        <dbReference type="PROSITE" id="PS50076"/>
    </source>
</evidence>
<proteinExistence type="predicted"/>
<dbReference type="CDD" id="cd06257">
    <property type="entry name" value="DnaJ"/>
    <property type="match status" value="1"/>
</dbReference>
<dbReference type="Pfam" id="PF00226">
    <property type="entry name" value="DnaJ"/>
    <property type="match status" value="1"/>
</dbReference>
<name>A0ABW3YZ98_MYCRA</name>
<feature type="domain" description="J" evidence="1">
    <location>
        <begin position="2"/>
        <end position="67"/>
    </location>
</feature>
<sequence length="80" mass="9149">MTLYEILNVPADCTGSEIEEAYRARQSRSAHSGPLTRMVESLQLTAEIDYAHSILSDARRRHYDKSPCDFLEFHLIPIVI</sequence>
<accession>A0ABW3YZ98</accession>
<evidence type="ECO:0000313" key="3">
    <source>
        <dbReference type="Proteomes" id="UP001597173"/>
    </source>
</evidence>
<dbReference type="InterPro" id="IPR036869">
    <property type="entry name" value="J_dom_sf"/>
</dbReference>
<dbReference type="RefSeq" id="WP_374835749.1">
    <property type="nucleotide sequence ID" value="NZ_JBHEEW010000002.1"/>
</dbReference>
<dbReference type="PROSITE" id="PS50076">
    <property type="entry name" value="DNAJ_2"/>
    <property type="match status" value="1"/>
</dbReference>
<comment type="caution">
    <text evidence="2">The sequence shown here is derived from an EMBL/GenBank/DDBJ whole genome shotgun (WGS) entry which is preliminary data.</text>
</comment>
<evidence type="ECO:0000313" key="2">
    <source>
        <dbReference type="EMBL" id="MFD1329191.1"/>
    </source>
</evidence>
<protein>
    <submittedName>
        <fullName evidence="2">DnaJ domain-containing protein</fullName>
    </submittedName>
</protein>
<dbReference type="SUPFAM" id="SSF46565">
    <property type="entry name" value="Chaperone J-domain"/>
    <property type="match status" value="1"/>
</dbReference>
<organism evidence="2 3">
    <name type="scientific">Mycoplana ramosa</name>
    <name type="common">Mycoplana bullata</name>
    <dbReference type="NCBI Taxonomy" id="40837"/>
    <lineage>
        <taxon>Bacteria</taxon>
        <taxon>Pseudomonadati</taxon>
        <taxon>Pseudomonadota</taxon>
        <taxon>Alphaproteobacteria</taxon>
        <taxon>Hyphomicrobiales</taxon>
        <taxon>Rhizobiaceae</taxon>
        <taxon>Mycoplana</taxon>
    </lineage>
</organism>
<dbReference type="InterPro" id="IPR001623">
    <property type="entry name" value="DnaJ_domain"/>
</dbReference>
<dbReference type="Proteomes" id="UP001597173">
    <property type="component" value="Unassembled WGS sequence"/>
</dbReference>
<dbReference type="Gene3D" id="1.10.287.110">
    <property type="entry name" value="DnaJ domain"/>
    <property type="match status" value="1"/>
</dbReference>